<dbReference type="EMBL" id="JAHFVK010000001">
    <property type="protein sequence ID" value="MBT2133014.1"/>
    <property type="molecule type" value="Genomic_DNA"/>
</dbReference>
<dbReference type="NCBIfam" id="TIGR04433">
    <property type="entry name" value="UrcA_uranyl"/>
    <property type="match status" value="1"/>
</dbReference>
<reference evidence="2 3" key="1">
    <citation type="submission" date="2021-05" db="EMBL/GenBank/DDBJ databases">
        <title>Croceibacterium sp. LX-88 genome sequence.</title>
        <authorList>
            <person name="Luo X."/>
        </authorList>
    </citation>
    <scope>NUCLEOTIDE SEQUENCE [LARGE SCALE GENOMIC DNA]</scope>
    <source>
        <strain evidence="2 3">LX-88</strain>
    </source>
</reference>
<proteinExistence type="predicted"/>
<sequence>MKIVGAAIAAAGLLVSTAAIANVRDDQMSVSVSRPAEGGREQVALQVSTEGLNLATVDGTAKLRKRVSRAIALACNPGDRLDADLAPDFQCRREMAASAEPALLDASRQAVTYN</sequence>
<feature type="signal peptide" evidence="1">
    <location>
        <begin position="1"/>
        <end position="21"/>
    </location>
</feature>
<keyword evidence="1" id="KW-0732">Signal</keyword>
<feature type="chain" id="PRO_5045482108" evidence="1">
    <location>
        <begin position="22"/>
        <end position="114"/>
    </location>
</feature>
<dbReference type="RefSeq" id="WP_214534297.1">
    <property type="nucleotide sequence ID" value="NZ_JAHFVK010000001.1"/>
</dbReference>
<organism evidence="2 3">
    <name type="scientific">Croceibacterium selenioxidans</name>
    <dbReference type="NCBI Taxonomy" id="2838833"/>
    <lineage>
        <taxon>Bacteria</taxon>
        <taxon>Pseudomonadati</taxon>
        <taxon>Pseudomonadota</taxon>
        <taxon>Alphaproteobacteria</taxon>
        <taxon>Sphingomonadales</taxon>
        <taxon>Erythrobacteraceae</taxon>
        <taxon>Croceibacterium</taxon>
    </lineage>
</organism>
<name>A0ABS5W3P2_9SPHN</name>
<evidence type="ECO:0000313" key="2">
    <source>
        <dbReference type="EMBL" id="MBT2133014.1"/>
    </source>
</evidence>
<comment type="caution">
    <text evidence="2">The sequence shown here is derived from an EMBL/GenBank/DDBJ whole genome shotgun (WGS) entry which is preliminary data.</text>
</comment>
<gene>
    <name evidence="2" type="ORF">KK137_01600</name>
</gene>
<protein>
    <submittedName>
        <fullName evidence="2">UrcA family protein</fullName>
    </submittedName>
</protein>
<evidence type="ECO:0000313" key="3">
    <source>
        <dbReference type="Proteomes" id="UP000811255"/>
    </source>
</evidence>
<keyword evidence="3" id="KW-1185">Reference proteome</keyword>
<evidence type="ECO:0000256" key="1">
    <source>
        <dbReference type="SAM" id="SignalP"/>
    </source>
</evidence>
<accession>A0ABS5W3P2</accession>
<dbReference type="Proteomes" id="UP000811255">
    <property type="component" value="Unassembled WGS sequence"/>
</dbReference>
<dbReference type="InterPro" id="IPR030972">
    <property type="entry name" value="UrcA_uranyl"/>
</dbReference>